<keyword evidence="2" id="KW-1185">Reference proteome</keyword>
<accession>A0A1M6KYC6</accession>
<protein>
    <submittedName>
        <fullName evidence="1">Uncharacterized protein</fullName>
    </submittedName>
</protein>
<dbReference type="AlphaFoldDB" id="A0A1M6KYC6"/>
<organism evidence="1 2">
    <name type="scientific">Clostridium amylolyticum</name>
    <dbReference type="NCBI Taxonomy" id="1121298"/>
    <lineage>
        <taxon>Bacteria</taxon>
        <taxon>Bacillati</taxon>
        <taxon>Bacillota</taxon>
        <taxon>Clostridia</taxon>
        <taxon>Eubacteriales</taxon>
        <taxon>Clostridiaceae</taxon>
        <taxon>Clostridium</taxon>
    </lineage>
</organism>
<proteinExistence type="predicted"/>
<sequence length="666" mass="73731">MAINTQEQLLKYINELDESNIKIINTRNAFTKVDVNNDSKAIVSNIKGRTLKNEVVNGGFTNGVAGWRTSGGTLTNDGQTGVLLATAKYARADQQIKKKETDKVYISAYIKSTSNLVHLMAGDMVNHTGSGQYERLSGISSVNSTNAYVQIRDFRDSGWDNIYIKEVIAVNLTMLFGAGKEPTLEWCKENIRWFDGVKSVGEQEGNKILVKSVGKNLFDINKPRQFVNGDIVIDNSLKIYTQRTYNKGTYYDFKLKPNTKYTFKHEFTVNGNAVTNYTTIRNTVDDSIIKRFETNISPQSYTFITPSNGLISIEFARMGGGADLLGWLIITNIQLEEGEQATPYEVYKSKKLEMQLSEPLRGRYFAQDEIIYGKVTRKIGKIILNGSEAWAFNASNTDTVSFATVIIREKAKINQRNGTNPIADTIPSSTIGVYTDDIEGVFIDSAAGMSINILKSKLATPDVTGFKAWLQANPTTIYYELKTPTEAQTAFYNAIDVYKNGSIVLENNIIPDISVNILNIAQRLSSAESNIESLDIDLYGLQGQVTEIIDELSTKAVIESGIVGNGRFVKFSDGTMVCYGNNDYGTNMSTAEGAFYKSDEITWNFPATFAPYTVPVCAIIPKSSDSICFAQPMVGGSNSSVKFKLISTKNTFTTVTVNFIAFGRWN</sequence>
<dbReference type="RefSeq" id="WP_073009784.1">
    <property type="nucleotide sequence ID" value="NZ_FQZO01000006.1"/>
</dbReference>
<dbReference type="Proteomes" id="UP000184080">
    <property type="component" value="Unassembled WGS sequence"/>
</dbReference>
<name>A0A1M6KYC6_9CLOT</name>
<evidence type="ECO:0000313" key="1">
    <source>
        <dbReference type="EMBL" id="SHJ63862.1"/>
    </source>
</evidence>
<evidence type="ECO:0000313" key="2">
    <source>
        <dbReference type="Proteomes" id="UP000184080"/>
    </source>
</evidence>
<reference evidence="1 2" key="1">
    <citation type="submission" date="2016-11" db="EMBL/GenBank/DDBJ databases">
        <authorList>
            <person name="Jaros S."/>
            <person name="Januszkiewicz K."/>
            <person name="Wedrychowicz H."/>
        </authorList>
    </citation>
    <scope>NUCLEOTIDE SEQUENCE [LARGE SCALE GENOMIC DNA]</scope>
    <source>
        <strain evidence="1 2">DSM 21864</strain>
    </source>
</reference>
<dbReference type="OrthoDB" id="1624444at2"/>
<dbReference type="STRING" id="1121298.SAMN05444401_3538"/>
<gene>
    <name evidence="1" type="ORF">SAMN05444401_3538</name>
</gene>
<dbReference type="EMBL" id="FQZO01000006">
    <property type="protein sequence ID" value="SHJ63862.1"/>
    <property type="molecule type" value="Genomic_DNA"/>
</dbReference>